<comment type="caution">
    <text evidence="1">The sequence shown here is derived from an EMBL/GenBank/DDBJ whole genome shotgun (WGS) entry which is preliminary data.</text>
</comment>
<proteinExistence type="predicted"/>
<sequence length="72" mass="7950">MSYHKFTTSDTQEIANFIFQVNWVLPTVISDIELPVRDRYALGICLVLLEAPCAFADAEIPGSELAPPSPKV</sequence>
<organism evidence="1 2">
    <name type="scientific">Rhizoctonia solani</name>
    <dbReference type="NCBI Taxonomy" id="456999"/>
    <lineage>
        <taxon>Eukaryota</taxon>
        <taxon>Fungi</taxon>
        <taxon>Dikarya</taxon>
        <taxon>Basidiomycota</taxon>
        <taxon>Agaricomycotina</taxon>
        <taxon>Agaricomycetes</taxon>
        <taxon>Cantharellales</taxon>
        <taxon>Ceratobasidiaceae</taxon>
        <taxon>Rhizoctonia</taxon>
    </lineage>
</organism>
<dbReference type="Proteomes" id="UP000663846">
    <property type="component" value="Unassembled WGS sequence"/>
</dbReference>
<accession>A0A8H2WRR7</accession>
<dbReference type="EMBL" id="CAJMWS010000301">
    <property type="protein sequence ID" value="CAE6398523.1"/>
    <property type="molecule type" value="Genomic_DNA"/>
</dbReference>
<protein>
    <submittedName>
        <fullName evidence="1">Uncharacterized protein</fullName>
    </submittedName>
</protein>
<reference evidence="1" key="1">
    <citation type="submission" date="2021-01" db="EMBL/GenBank/DDBJ databases">
        <authorList>
            <person name="Kaushik A."/>
        </authorList>
    </citation>
    <scope>NUCLEOTIDE SEQUENCE</scope>
    <source>
        <strain evidence="1">AG1-1C</strain>
    </source>
</reference>
<name>A0A8H2WRR7_9AGAM</name>
<gene>
    <name evidence="1" type="ORF">RDB_LOCUS53135</name>
</gene>
<dbReference type="AlphaFoldDB" id="A0A8H2WRR7"/>
<evidence type="ECO:0000313" key="1">
    <source>
        <dbReference type="EMBL" id="CAE6398523.1"/>
    </source>
</evidence>
<evidence type="ECO:0000313" key="2">
    <source>
        <dbReference type="Proteomes" id="UP000663846"/>
    </source>
</evidence>